<accession>A0A2U1PL40</accession>
<sequence length="1281" mass="143930">MKKSKKNEEESILAAAKRGYKTALEVGNHQEEARWANVVGDIYKNRGEYVKSLTWLRRDFDVSNKYLIEKDLLPTCQSLGEVHLRLQNFSDALLYQKKHLDLAKDTDDLVEQQRASTQLGRTYHEMFLKSDSDQTSLRNAKKYFVQAMKLARTLKESRRSNIPNNTFVKEYIDCHNNIGMVEMDLDNLEEAEKVLTKGLQICDEEEVAENNDGRTRLHHNLGNVYMELRKWDKAKTHIEKDIVICQNIGHRQGEAKGYINLGELHYRVQKYADAQLCYQRAMNLAKSMDDEHALVDQINQNIEIVKEATKVMEDLTKEEQNLKKLTRNMVTARGTSGERKCLLQQNASLDRLIEKSSTIFAWKKHCEFAKKKKKIASELCDQEKLGDSYLVIGEAYQKLRNFNKANKWYHKSWETYKCIGNLEGQALAKINLGDVLDSVGKFEDALEAFREGYRIARKANLVSAQLSALENMHYSQMIRFDNAEEARKLQSQIDKLKQSSSEFEGVNIPRESCSETDTEGDDDDDDDDVVLMKSDSPKLNASKSYENDELVDDDDVPLVSLRHSKGSQVRKQTKSPEATPSRKRGRLVLSDDEEDFMEEHVGTSTEFKSHHLNTRVDELQDISPLASKSAISASSPVHLEACSSSHKSRSSKPSTPAQDFICSTIPFAVNSLKHDAGVSASICHKNGPSGPIFDACDDESCKHIIFKVEDDFVHIEPRSCKFGDKLNMELLKVEVACLYFLKLYKENRSTGLLPVIQHFKCGGEVVESLDMLNSPEEDYMCGKCWVEVSIDRWVVKRLMKLYVDCCNDLSQPPNLILLKKLYKLQVSEDEIDASDCGLEDVPAAPLLNALKLHMTIAALNISHNSLGIDSMEKLTQVFMSSNQKFGSLVLDLHCTGLSQTSLNKMCECTELLSRLEVLNISGNRLTDGSASQLSTILQNCKGLYSLNIEHCFLTSRTIQKLTNSLDSGSLLEELFIGYNSPISGNAMIDLFNKLATLKSFSKLSISGIELMCEDANDSLCNLVTTARLSELMIGSTNIKTEGAIHLMDSWNRANHQLVKLDFSCCSLTSKYIFKLITYETPVISRVIELNLEGNPLKQEGGIALASLVENPCCRLKVINLSKCQLGLTAVVGILQALADKASVEELNLSENALKDEYNTLVNGDLFELEVADSEGEEDELANEKPCVDDLDKGSMNSYQSESKSTFIQQLSSAISMAKHLRLLDVSNNGFSEQVGETLYNAWSTDLRASLTTGRLIEGKTIHLSVEPNQCRNIKPCCVSRS</sequence>
<feature type="repeat" description="TPR" evidence="1">
    <location>
        <begin position="426"/>
        <end position="459"/>
    </location>
</feature>
<dbReference type="SMART" id="SM00028">
    <property type="entry name" value="TPR"/>
    <property type="match status" value="5"/>
</dbReference>
<feature type="compositionally biased region" description="Acidic residues" evidence="3">
    <location>
        <begin position="514"/>
        <end position="529"/>
    </location>
</feature>
<evidence type="ECO:0000256" key="2">
    <source>
        <dbReference type="SAM" id="Coils"/>
    </source>
</evidence>
<dbReference type="Gene3D" id="3.80.10.10">
    <property type="entry name" value="Ribonuclease Inhibitor"/>
    <property type="match status" value="1"/>
</dbReference>
<evidence type="ECO:0000256" key="1">
    <source>
        <dbReference type="PROSITE-ProRule" id="PRU00339"/>
    </source>
</evidence>
<keyword evidence="2" id="KW-0175">Coiled coil</keyword>
<dbReference type="Gene3D" id="1.25.40.10">
    <property type="entry name" value="Tetratricopeptide repeat domain"/>
    <property type="match status" value="3"/>
</dbReference>
<dbReference type="SMART" id="SM00368">
    <property type="entry name" value="LRR_RI"/>
    <property type="match status" value="5"/>
</dbReference>
<dbReference type="SUPFAM" id="SSF52047">
    <property type="entry name" value="RNI-like"/>
    <property type="match status" value="1"/>
</dbReference>
<dbReference type="EMBL" id="PKPP01001018">
    <property type="protein sequence ID" value="PWA86432.1"/>
    <property type="molecule type" value="Genomic_DNA"/>
</dbReference>
<name>A0A2U1PL40_ARTAN</name>
<dbReference type="FunFam" id="1.25.40.10:FF:000961">
    <property type="entry name" value="Protein TONSOKU"/>
    <property type="match status" value="1"/>
</dbReference>
<dbReference type="InterPro" id="IPR019734">
    <property type="entry name" value="TPR_rpt"/>
</dbReference>
<dbReference type="PANTHER" id="PTHR47684">
    <property type="entry name" value="PROTEIN TONSOKU"/>
    <property type="match status" value="1"/>
</dbReference>
<keyword evidence="5" id="KW-1185">Reference proteome</keyword>
<reference evidence="4 5" key="1">
    <citation type="journal article" date="2018" name="Mol. Plant">
        <title>The genome of Artemisia annua provides insight into the evolution of Asteraceae family and artemisinin biosynthesis.</title>
        <authorList>
            <person name="Shen Q."/>
            <person name="Zhang L."/>
            <person name="Liao Z."/>
            <person name="Wang S."/>
            <person name="Yan T."/>
            <person name="Shi P."/>
            <person name="Liu M."/>
            <person name="Fu X."/>
            <person name="Pan Q."/>
            <person name="Wang Y."/>
            <person name="Lv Z."/>
            <person name="Lu X."/>
            <person name="Zhang F."/>
            <person name="Jiang W."/>
            <person name="Ma Y."/>
            <person name="Chen M."/>
            <person name="Hao X."/>
            <person name="Li L."/>
            <person name="Tang Y."/>
            <person name="Lv G."/>
            <person name="Zhou Y."/>
            <person name="Sun X."/>
            <person name="Brodelius P.E."/>
            <person name="Rose J.K.C."/>
            <person name="Tang K."/>
        </authorList>
    </citation>
    <scope>NUCLEOTIDE SEQUENCE [LARGE SCALE GENOMIC DNA]</scope>
    <source>
        <strain evidence="5">cv. Huhao1</strain>
        <tissue evidence="4">Leaf</tissue>
    </source>
</reference>
<organism evidence="4 5">
    <name type="scientific">Artemisia annua</name>
    <name type="common">Sweet wormwood</name>
    <dbReference type="NCBI Taxonomy" id="35608"/>
    <lineage>
        <taxon>Eukaryota</taxon>
        <taxon>Viridiplantae</taxon>
        <taxon>Streptophyta</taxon>
        <taxon>Embryophyta</taxon>
        <taxon>Tracheophyta</taxon>
        <taxon>Spermatophyta</taxon>
        <taxon>Magnoliopsida</taxon>
        <taxon>eudicotyledons</taxon>
        <taxon>Gunneridae</taxon>
        <taxon>Pentapetalae</taxon>
        <taxon>asterids</taxon>
        <taxon>campanulids</taxon>
        <taxon>Asterales</taxon>
        <taxon>Asteraceae</taxon>
        <taxon>Asteroideae</taxon>
        <taxon>Anthemideae</taxon>
        <taxon>Artemisiinae</taxon>
        <taxon>Artemisia</taxon>
    </lineage>
</organism>
<feature type="compositionally biased region" description="Polar residues" evidence="3">
    <location>
        <begin position="566"/>
        <end position="578"/>
    </location>
</feature>
<comment type="caution">
    <text evidence="4">The sequence shown here is derived from an EMBL/GenBank/DDBJ whole genome shotgun (WGS) entry which is preliminary data.</text>
</comment>
<dbReference type="InterPro" id="IPR032675">
    <property type="entry name" value="LRR_dom_sf"/>
</dbReference>
<dbReference type="SUPFAM" id="SSF48452">
    <property type="entry name" value="TPR-like"/>
    <property type="match status" value="3"/>
</dbReference>
<proteinExistence type="predicted"/>
<dbReference type="InterPro" id="IPR011990">
    <property type="entry name" value="TPR-like_helical_dom_sf"/>
</dbReference>
<feature type="compositionally biased region" description="Polar residues" evidence="3">
    <location>
        <begin position="492"/>
        <end position="502"/>
    </location>
</feature>
<feature type="region of interest" description="Disordered" evidence="3">
    <location>
        <begin position="492"/>
        <end position="586"/>
    </location>
</feature>
<dbReference type="PROSITE" id="PS50005">
    <property type="entry name" value="TPR"/>
    <property type="match status" value="2"/>
</dbReference>
<evidence type="ECO:0000313" key="5">
    <source>
        <dbReference type="Proteomes" id="UP000245207"/>
    </source>
</evidence>
<dbReference type="GO" id="GO:0040029">
    <property type="term" value="P:epigenetic regulation of gene expression"/>
    <property type="evidence" value="ECO:0007669"/>
    <property type="project" value="InterPro"/>
</dbReference>
<dbReference type="GO" id="GO:0072423">
    <property type="term" value="P:response to DNA damage checkpoint signaling"/>
    <property type="evidence" value="ECO:0007669"/>
    <property type="project" value="InterPro"/>
</dbReference>
<dbReference type="GO" id="GO:0009933">
    <property type="term" value="P:meristem structural organization"/>
    <property type="evidence" value="ECO:0007669"/>
    <property type="project" value="InterPro"/>
</dbReference>
<dbReference type="PANTHER" id="PTHR47684:SF1">
    <property type="entry name" value="PROTEIN TONSOKU"/>
    <property type="match status" value="1"/>
</dbReference>
<feature type="coiled-coil region" evidence="2">
    <location>
        <begin position="305"/>
        <end position="335"/>
    </location>
</feature>
<dbReference type="STRING" id="35608.A0A2U1PL40"/>
<dbReference type="GO" id="GO:0005634">
    <property type="term" value="C:nucleus"/>
    <property type="evidence" value="ECO:0007669"/>
    <property type="project" value="InterPro"/>
</dbReference>
<gene>
    <name evidence="4" type="ORF">CTI12_AA062960</name>
</gene>
<evidence type="ECO:0008006" key="6">
    <source>
        <dbReference type="Google" id="ProtNLM"/>
    </source>
</evidence>
<feature type="compositionally biased region" description="Acidic residues" evidence="3">
    <location>
        <begin position="547"/>
        <end position="556"/>
    </location>
</feature>
<keyword evidence="1" id="KW-0802">TPR repeat</keyword>
<dbReference type="OrthoDB" id="626167at2759"/>
<feature type="repeat" description="TPR" evidence="1">
    <location>
        <begin position="255"/>
        <end position="288"/>
    </location>
</feature>
<evidence type="ECO:0000313" key="4">
    <source>
        <dbReference type="EMBL" id="PWA86432.1"/>
    </source>
</evidence>
<evidence type="ECO:0000256" key="3">
    <source>
        <dbReference type="SAM" id="MobiDB-lite"/>
    </source>
</evidence>
<dbReference type="Proteomes" id="UP000245207">
    <property type="component" value="Unassembled WGS sequence"/>
</dbReference>
<protein>
    <recommendedName>
        <fullName evidence="6">Protein TONSOKU</fullName>
    </recommendedName>
</protein>
<dbReference type="Pfam" id="PF13424">
    <property type="entry name" value="TPR_12"/>
    <property type="match status" value="1"/>
</dbReference>
<dbReference type="Pfam" id="PF13181">
    <property type="entry name" value="TPR_8"/>
    <property type="match status" value="1"/>
</dbReference>
<dbReference type="InterPro" id="IPR044227">
    <property type="entry name" value="TONSOKU"/>
</dbReference>